<keyword evidence="6" id="KW-1185">Reference proteome</keyword>
<dbReference type="PIRSF" id="PIRSF019455">
    <property type="entry name" value="CopR_AtkY"/>
    <property type="match status" value="1"/>
</dbReference>
<reference evidence="5 6" key="1">
    <citation type="journal article" date="2008" name="BMC Genomics">
        <title>Complete genome of Phenylobacterium zucineum - a novel facultative intracellular bacterium isolated from human erythroleukemia cell line K562.</title>
        <authorList>
            <person name="Luo Y."/>
            <person name="Xu X."/>
            <person name="Ding Z."/>
            <person name="Liu Z."/>
            <person name="Zhang B."/>
            <person name="Yan Z."/>
            <person name="Sun J."/>
            <person name="Hu S."/>
            <person name="Hu X."/>
        </authorList>
    </citation>
    <scope>NUCLEOTIDE SEQUENCE [LARGE SCALE GENOMIC DNA]</scope>
    <source>
        <strain evidence="5 6">HLK1</strain>
    </source>
</reference>
<name>B4RFQ3_PHEZH</name>
<evidence type="ECO:0000256" key="4">
    <source>
        <dbReference type="ARBA" id="ARBA00023163"/>
    </source>
</evidence>
<dbReference type="InterPro" id="IPR036388">
    <property type="entry name" value="WH-like_DNA-bd_sf"/>
</dbReference>
<dbReference type="SUPFAM" id="SSF46785">
    <property type="entry name" value="Winged helix' DNA-binding domain"/>
    <property type="match status" value="1"/>
</dbReference>
<dbReference type="InterPro" id="IPR036390">
    <property type="entry name" value="WH_DNA-bd_sf"/>
</dbReference>
<dbReference type="KEGG" id="pzu:PHZ_c0720"/>
<dbReference type="GO" id="GO:0003677">
    <property type="term" value="F:DNA binding"/>
    <property type="evidence" value="ECO:0007669"/>
    <property type="project" value="UniProtKB-KW"/>
</dbReference>
<dbReference type="AlphaFoldDB" id="B4RFQ3"/>
<dbReference type="Pfam" id="PF03965">
    <property type="entry name" value="Penicillinase_R"/>
    <property type="match status" value="1"/>
</dbReference>
<accession>B4RFQ3</accession>
<comment type="similarity">
    <text evidence="1">Belongs to the BlaI transcriptional regulatory family.</text>
</comment>
<dbReference type="Gene3D" id="1.10.10.10">
    <property type="entry name" value="Winged helix-like DNA-binding domain superfamily/Winged helix DNA-binding domain"/>
    <property type="match status" value="1"/>
</dbReference>
<dbReference type="GO" id="GO:0045892">
    <property type="term" value="P:negative regulation of DNA-templated transcription"/>
    <property type="evidence" value="ECO:0007669"/>
    <property type="project" value="InterPro"/>
</dbReference>
<evidence type="ECO:0000256" key="1">
    <source>
        <dbReference type="ARBA" id="ARBA00011046"/>
    </source>
</evidence>
<dbReference type="EMBL" id="CP000747">
    <property type="protein sequence ID" value="ACG77134.1"/>
    <property type="molecule type" value="Genomic_DNA"/>
</dbReference>
<sequence length="123" mass="13755">MLRISPAESQIMAALWEEGPLTADELVRKVGQPQDWGEATVKTLINRLMKKKALVSEKSEGRTRYRPLVSREAYVTSESQGLLDRLFSGQVAPLVAHFAEHRALSPEDVARLKRLIAELDDGD</sequence>
<evidence type="ECO:0000313" key="6">
    <source>
        <dbReference type="Proteomes" id="UP000001868"/>
    </source>
</evidence>
<protein>
    <submittedName>
        <fullName evidence="5">Transcriptional regulator, BlaI family</fullName>
    </submittedName>
</protein>
<dbReference type="eggNOG" id="COG3682">
    <property type="taxonomic scope" value="Bacteria"/>
</dbReference>
<keyword evidence="2" id="KW-0805">Transcription regulation</keyword>
<evidence type="ECO:0000256" key="3">
    <source>
        <dbReference type="ARBA" id="ARBA00023125"/>
    </source>
</evidence>
<dbReference type="Proteomes" id="UP000001868">
    <property type="component" value="Chromosome"/>
</dbReference>
<gene>
    <name evidence="5" type="ordered locus">PHZ_c0720</name>
</gene>
<organism evidence="5 6">
    <name type="scientific">Phenylobacterium zucineum (strain HLK1)</name>
    <dbReference type="NCBI Taxonomy" id="450851"/>
    <lineage>
        <taxon>Bacteria</taxon>
        <taxon>Pseudomonadati</taxon>
        <taxon>Pseudomonadota</taxon>
        <taxon>Alphaproteobacteria</taxon>
        <taxon>Caulobacterales</taxon>
        <taxon>Caulobacteraceae</taxon>
        <taxon>Phenylobacterium</taxon>
    </lineage>
</organism>
<evidence type="ECO:0000313" key="5">
    <source>
        <dbReference type="EMBL" id="ACG77134.1"/>
    </source>
</evidence>
<evidence type="ECO:0000256" key="2">
    <source>
        <dbReference type="ARBA" id="ARBA00023015"/>
    </source>
</evidence>
<dbReference type="Gene3D" id="1.10.4040.10">
    <property type="entry name" value="Penicillinase repressor domain"/>
    <property type="match status" value="1"/>
</dbReference>
<dbReference type="STRING" id="450851.PHZ_c0720"/>
<dbReference type="InterPro" id="IPR005650">
    <property type="entry name" value="BlaI_family"/>
</dbReference>
<keyword evidence="3" id="KW-0238">DNA-binding</keyword>
<keyword evidence="4" id="KW-0804">Transcription</keyword>
<proteinExistence type="inferred from homology"/>
<dbReference type="HOGENOM" id="CLU_119090_2_1_5"/>